<dbReference type="Pfam" id="PF14146">
    <property type="entry name" value="DUF4305"/>
    <property type="match status" value="1"/>
</dbReference>
<feature type="transmembrane region" description="Helical" evidence="1">
    <location>
        <begin position="32"/>
        <end position="54"/>
    </location>
</feature>
<dbReference type="InterPro" id="IPR025426">
    <property type="entry name" value="DUF4305"/>
</dbReference>
<protein>
    <submittedName>
        <fullName evidence="2">YdiK family protein</fullName>
    </submittedName>
</protein>
<organism evidence="2 3">
    <name type="scientific">Heyndrickxia sporothermodurans</name>
    <dbReference type="NCBI Taxonomy" id="46224"/>
    <lineage>
        <taxon>Bacteria</taxon>
        <taxon>Bacillati</taxon>
        <taxon>Bacillota</taxon>
        <taxon>Bacilli</taxon>
        <taxon>Bacillales</taxon>
        <taxon>Bacillaceae</taxon>
        <taxon>Heyndrickxia</taxon>
    </lineage>
</organism>
<evidence type="ECO:0000256" key="1">
    <source>
        <dbReference type="SAM" id="Phobius"/>
    </source>
</evidence>
<keyword evidence="1" id="KW-0812">Transmembrane</keyword>
<dbReference type="KEGG" id="hspo:JGZ69_05745"/>
<keyword evidence="1" id="KW-1133">Transmembrane helix</keyword>
<dbReference type="Proteomes" id="UP000595512">
    <property type="component" value="Chromosome"/>
</dbReference>
<dbReference type="AlphaFoldDB" id="A0AB37HG06"/>
<evidence type="ECO:0000313" key="3">
    <source>
        <dbReference type="Proteomes" id="UP000595512"/>
    </source>
</evidence>
<dbReference type="RefSeq" id="WP_107921209.1">
    <property type="nucleotide sequence ID" value="NZ_CP066701.1"/>
</dbReference>
<name>A0AB37HG06_9BACI</name>
<dbReference type="GeneID" id="62499768"/>
<evidence type="ECO:0000313" key="2">
    <source>
        <dbReference type="EMBL" id="QQX26366.1"/>
    </source>
</evidence>
<dbReference type="EMBL" id="CP066701">
    <property type="protein sequence ID" value="QQX26366.1"/>
    <property type="molecule type" value="Genomic_DNA"/>
</dbReference>
<proteinExistence type="predicted"/>
<keyword evidence="1" id="KW-0472">Membrane</keyword>
<feature type="transmembrane region" description="Helical" evidence="1">
    <location>
        <begin position="7"/>
        <end position="26"/>
    </location>
</feature>
<sequence>MRPLQSGIIYCLLGTLFTYFAVKQVNLHGWSFLAYMLVFLATIDYGSGFRLITLHFRLKSHQKK</sequence>
<gene>
    <name evidence="2" type="ORF">JGZ69_05745</name>
</gene>
<reference evidence="2 3" key="1">
    <citation type="submission" date="2020-12" db="EMBL/GenBank/DDBJ databases">
        <title>Taxonomic evaluation of the Bacillus sporothermodurans group of bacteria based on whole genome sequences.</title>
        <authorList>
            <person name="Fiedler G."/>
            <person name="Herbstmann A.-D."/>
            <person name="Doll E."/>
            <person name="Wenning M."/>
            <person name="Brinks E."/>
            <person name="Kabisch J."/>
            <person name="Breitenwieser F."/>
            <person name="Lappann M."/>
            <person name="Boehnlein C."/>
            <person name="Franz C."/>
        </authorList>
    </citation>
    <scope>NUCLEOTIDE SEQUENCE [LARGE SCALE GENOMIC DNA]</scope>
    <source>
        <strain evidence="2 3">DSM 10599</strain>
    </source>
</reference>
<accession>A0AB37HG06</accession>